<reference evidence="1 2" key="1">
    <citation type="journal article" date="2023" name="Elife">
        <title>Identification of key yeast species and microbe-microbe interactions impacting larval growth of Drosophila in the wild.</title>
        <authorList>
            <person name="Mure A."/>
            <person name="Sugiura Y."/>
            <person name="Maeda R."/>
            <person name="Honda K."/>
            <person name="Sakurai N."/>
            <person name="Takahashi Y."/>
            <person name="Watada M."/>
            <person name="Katoh T."/>
            <person name="Gotoh A."/>
            <person name="Gotoh Y."/>
            <person name="Taniguchi I."/>
            <person name="Nakamura K."/>
            <person name="Hayashi T."/>
            <person name="Katayama T."/>
            <person name="Uemura T."/>
            <person name="Hattori Y."/>
        </authorList>
    </citation>
    <scope>NUCLEOTIDE SEQUENCE [LARGE SCALE GENOMIC DNA]</scope>
    <source>
        <strain evidence="1 2">SC-9</strain>
    </source>
</reference>
<dbReference type="Proteomes" id="UP001360560">
    <property type="component" value="Unassembled WGS sequence"/>
</dbReference>
<dbReference type="EMBL" id="BTFZ01000002">
    <property type="protein sequence ID" value="GMM34188.1"/>
    <property type="molecule type" value="Genomic_DNA"/>
</dbReference>
<name>A0AAV5QH56_9ASCO</name>
<evidence type="ECO:0000313" key="2">
    <source>
        <dbReference type="Proteomes" id="UP001360560"/>
    </source>
</evidence>
<proteinExistence type="predicted"/>
<dbReference type="GeneID" id="90072167"/>
<sequence length="234" mass="26981">MGIIKKTLFGATCGAVGYGYYLSKQYESIPFYQIPRQMEINNIVNNYKTNPDEFFAYCNTYSSKIRLDPKKLTTAQPGKFHTEKDVINEILVKFLNNGFYQLQLPKEVELKDLDTTENNFSIYTHKPNSVVVKVEIPTMIVNNVEKLSDWGLPYRTNSTSYQEIYVELKPEVNEKTQINETYSAEVFFSSADLYNKHNFDGKILPRVLLSVNRFYNRLLLKAGVDSISESLGME</sequence>
<dbReference type="RefSeq" id="XP_064851188.1">
    <property type="nucleotide sequence ID" value="XM_064995116.1"/>
</dbReference>
<dbReference type="AlphaFoldDB" id="A0AAV5QH56"/>
<keyword evidence="2" id="KW-1185">Reference proteome</keyword>
<protein>
    <submittedName>
        <fullName evidence="1">Uncharacterized protein</fullName>
    </submittedName>
</protein>
<accession>A0AAV5QH56</accession>
<gene>
    <name evidence="1" type="ORF">DASC09_015130</name>
</gene>
<evidence type="ECO:0000313" key="1">
    <source>
        <dbReference type="EMBL" id="GMM34188.1"/>
    </source>
</evidence>
<organism evidence="1 2">
    <name type="scientific">Saccharomycopsis crataegensis</name>
    <dbReference type="NCBI Taxonomy" id="43959"/>
    <lineage>
        <taxon>Eukaryota</taxon>
        <taxon>Fungi</taxon>
        <taxon>Dikarya</taxon>
        <taxon>Ascomycota</taxon>
        <taxon>Saccharomycotina</taxon>
        <taxon>Saccharomycetes</taxon>
        <taxon>Saccharomycopsidaceae</taxon>
        <taxon>Saccharomycopsis</taxon>
    </lineage>
</organism>
<comment type="caution">
    <text evidence="1">The sequence shown here is derived from an EMBL/GenBank/DDBJ whole genome shotgun (WGS) entry which is preliminary data.</text>
</comment>